<feature type="compositionally biased region" description="Basic and acidic residues" evidence="2">
    <location>
        <begin position="1"/>
        <end position="13"/>
    </location>
</feature>
<feature type="region of interest" description="Disordered" evidence="2">
    <location>
        <begin position="1"/>
        <end position="120"/>
    </location>
</feature>
<keyword evidence="1" id="KW-0175">Coiled coil</keyword>
<dbReference type="EMBL" id="AUPL01002809">
    <property type="protein sequence ID" value="ESL09468.1"/>
    <property type="molecule type" value="Genomic_DNA"/>
</dbReference>
<feature type="compositionally biased region" description="Polar residues" evidence="2">
    <location>
        <begin position="110"/>
        <end position="120"/>
    </location>
</feature>
<organism evidence="3 4">
    <name type="scientific">Trypanosoma rangeli SC58</name>
    <dbReference type="NCBI Taxonomy" id="429131"/>
    <lineage>
        <taxon>Eukaryota</taxon>
        <taxon>Discoba</taxon>
        <taxon>Euglenozoa</taxon>
        <taxon>Kinetoplastea</taxon>
        <taxon>Metakinetoplastina</taxon>
        <taxon>Trypanosomatida</taxon>
        <taxon>Trypanosomatidae</taxon>
        <taxon>Trypanosoma</taxon>
        <taxon>Herpetosoma</taxon>
    </lineage>
</organism>
<evidence type="ECO:0000256" key="1">
    <source>
        <dbReference type="SAM" id="Coils"/>
    </source>
</evidence>
<evidence type="ECO:0000256" key="2">
    <source>
        <dbReference type="SAM" id="MobiDB-lite"/>
    </source>
</evidence>
<keyword evidence="4" id="KW-1185">Reference proteome</keyword>
<feature type="compositionally biased region" description="Basic and acidic residues" evidence="2">
    <location>
        <begin position="226"/>
        <end position="237"/>
    </location>
</feature>
<feature type="region of interest" description="Disordered" evidence="2">
    <location>
        <begin position="226"/>
        <end position="283"/>
    </location>
</feature>
<evidence type="ECO:0000313" key="3">
    <source>
        <dbReference type="EMBL" id="ESL09468.1"/>
    </source>
</evidence>
<dbReference type="Proteomes" id="UP000031737">
    <property type="component" value="Unassembled WGS sequence"/>
</dbReference>
<evidence type="ECO:0000313" key="4">
    <source>
        <dbReference type="Proteomes" id="UP000031737"/>
    </source>
</evidence>
<reference evidence="3 4" key="1">
    <citation type="submission" date="2013-07" db="EMBL/GenBank/DDBJ databases">
        <authorList>
            <person name="Stoco P.H."/>
            <person name="Wagner G."/>
            <person name="Gerber A."/>
            <person name="Zaha A."/>
            <person name="Thompson C."/>
            <person name="Bartholomeu D.C."/>
            <person name="Luckemeyer D.D."/>
            <person name="Bahia D."/>
            <person name="Loreto E."/>
            <person name="Prestes E.B."/>
            <person name="Lima F.M."/>
            <person name="Rodrigues-Luiz G."/>
            <person name="Vallejo G.A."/>
            <person name="Filho J.F."/>
            <person name="Monteiro K.M."/>
            <person name="Tyler K.M."/>
            <person name="de Almeida L.G."/>
            <person name="Ortiz M.F."/>
            <person name="Siervo M.A."/>
            <person name="de Moraes M.H."/>
            <person name="Cunha O.L."/>
            <person name="Mendonca-Neto R."/>
            <person name="Silva R."/>
            <person name="Teixeira S.M."/>
            <person name="Murta S.M."/>
            <person name="Sincero T.C."/>
            <person name="Mendes T.A."/>
            <person name="Urmenyi T.P."/>
            <person name="Silva V.G."/>
            <person name="da Rocha W.D."/>
            <person name="Andersson B."/>
            <person name="Romanha A.J."/>
            <person name="Steindel M."/>
            <person name="de Vasconcelos A.T."/>
            <person name="Grisard E.C."/>
        </authorList>
    </citation>
    <scope>NUCLEOTIDE SEQUENCE [LARGE SCALE GENOMIC DNA]</scope>
    <source>
        <strain evidence="3 4">SC58</strain>
    </source>
</reference>
<accession>A0A061J234</accession>
<feature type="coiled-coil region" evidence="1">
    <location>
        <begin position="177"/>
        <end position="204"/>
    </location>
</feature>
<sequence length="407" mass="43993">MRTAGPHDKRDGHTPTGDNADSMLAQAPEQPHATVLSDGGLPLMLAFPVPQSEGSTEHEFDRAAGSPSPLPVEAASAVVRGESSPESSPRLMARDAVGSSKHHTKDINEQEQSYSPASASGLQISVDALHLRERAPLMPPPPSPGEGDISAVLRSQLYTTASRETHLRELQLTMQKNREQRSELSTLQASLREAQQAAEAREVECVELHRLVDGLQAQLNCLKLESSRRPGRSDTQKSRKGNPRVGLLSSNVQSANGAKGWPRLLREGEGKSGQGMAPNRESSSIEAMRSVHLKASSVSAVADASVNLSSNFTPLGEQTSLQRVCEERDMLAKELAQAKVVVAEQESILDRLGLHFPYPGVAVGAARRIVSTLEPLRKKHTRRLQPLVLNSATPIGKSERKYEPAEE</sequence>
<dbReference type="VEuPathDB" id="TriTrypDB:TRSC58_02809"/>
<name>A0A061J234_TRYRA</name>
<dbReference type="AlphaFoldDB" id="A0A061J234"/>
<gene>
    <name evidence="3" type="ORF">TRSC58_02809</name>
</gene>
<comment type="caution">
    <text evidence="3">The sequence shown here is derived from an EMBL/GenBank/DDBJ whole genome shotgun (WGS) entry which is preliminary data.</text>
</comment>
<dbReference type="OrthoDB" id="246496at2759"/>
<proteinExistence type="predicted"/>
<protein>
    <submittedName>
        <fullName evidence="3">Uncharacterized protein</fullName>
    </submittedName>
</protein>